<proteinExistence type="predicted"/>
<reference evidence="1 2" key="1">
    <citation type="submission" date="2015-04" db="EMBL/GenBank/DDBJ databases">
        <authorList>
            <person name="Syromyatnikov M.Y."/>
            <person name="Popov V.N."/>
        </authorList>
    </citation>
    <scope>NUCLEOTIDE SEQUENCE [LARGE SCALE GENOMIC DNA]</scope>
</reference>
<sequence length="195" mass="22085">MNNDDAYYEVQILEANKICNALLSGIVMESVSDLMNNSTLPDYLKHYYELVKLYSEEIEKLKSLQIVNCHEALKMKNNKSSEIHIAQAGALLDEIDGILKSNIKHSASHVISKSDLETLKDQKDKLMLIFEKINNIPKPNEELKSHLQTINNIHTNLEHIGNTISTTSSQINKSQIDVIDYTTDVLHLSKCFCAK</sequence>
<dbReference type="EMBL" id="CVRI01000033">
    <property type="protein sequence ID" value="CRK92613.1"/>
    <property type="molecule type" value="Genomic_DNA"/>
</dbReference>
<organism evidence="1 2">
    <name type="scientific">Clunio marinus</name>
    <dbReference type="NCBI Taxonomy" id="568069"/>
    <lineage>
        <taxon>Eukaryota</taxon>
        <taxon>Metazoa</taxon>
        <taxon>Ecdysozoa</taxon>
        <taxon>Arthropoda</taxon>
        <taxon>Hexapoda</taxon>
        <taxon>Insecta</taxon>
        <taxon>Pterygota</taxon>
        <taxon>Neoptera</taxon>
        <taxon>Endopterygota</taxon>
        <taxon>Diptera</taxon>
        <taxon>Nematocera</taxon>
        <taxon>Chironomoidea</taxon>
        <taxon>Chironomidae</taxon>
        <taxon>Clunio</taxon>
    </lineage>
</organism>
<keyword evidence="2" id="KW-1185">Reference proteome</keyword>
<protein>
    <submittedName>
        <fullName evidence="1">CLUMA_CG006191, isoform A</fullName>
    </submittedName>
</protein>
<gene>
    <name evidence="1" type="ORF">CLUMA_CG006191</name>
</gene>
<name>A0A1J1HX62_9DIPT</name>
<accession>A0A1J1HX62</accession>
<dbReference type="AlphaFoldDB" id="A0A1J1HX62"/>
<evidence type="ECO:0000313" key="2">
    <source>
        <dbReference type="Proteomes" id="UP000183832"/>
    </source>
</evidence>
<evidence type="ECO:0000313" key="1">
    <source>
        <dbReference type="EMBL" id="CRK92613.1"/>
    </source>
</evidence>
<dbReference type="Proteomes" id="UP000183832">
    <property type="component" value="Unassembled WGS sequence"/>
</dbReference>